<dbReference type="GO" id="GO:0006955">
    <property type="term" value="P:immune response"/>
    <property type="evidence" value="ECO:0007669"/>
    <property type="project" value="InterPro"/>
</dbReference>
<protein>
    <submittedName>
        <fullName evidence="5">C-X-C motif chemokine 11-1-like</fullName>
    </submittedName>
</protein>
<reference evidence="5" key="3">
    <citation type="submission" date="2025-09" db="UniProtKB">
        <authorList>
            <consortium name="Ensembl"/>
        </authorList>
    </citation>
    <scope>IDENTIFICATION</scope>
</reference>
<dbReference type="AlphaFoldDB" id="A0A671VKL1"/>
<sequence length="124" mass="13577">MKLVAIVFLTFLLAFCVHGQHSKGSKCKCLNGYIGKVIPKHIKSGPVIHDPSIFCPQTEIIITTTADKEKCVNPESLFGKLILETKNKHERKEAVSTTTTTASSTSLHTTSRLSDSALHQRGQT</sequence>
<dbReference type="Proteomes" id="UP000472265">
    <property type="component" value="Chromosome 5"/>
</dbReference>
<keyword evidence="1" id="KW-0202">Cytokine</keyword>
<dbReference type="OMA" id="ISPNIFC"/>
<reference evidence="5" key="2">
    <citation type="submission" date="2025-08" db="UniProtKB">
        <authorList>
            <consortium name="Ensembl"/>
        </authorList>
    </citation>
    <scope>IDENTIFICATION</scope>
</reference>
<evidence type="ECO:0000313" key="6">
    <source>
        <dbReference type="Proteomes" id="UP000472265"/>
    </source>
</evidence>
<dbReference type="Gene3D" id="2.40.50.40">
    <property type="match status" value="1"/>
</dbReference>
<gene>
    <name evidence="5" type="primary">LOC115581152</name>
</gene>
<dbReference type="RefSeq" id="XP_030271892.1">
    <property type="nucleotide sequence ID" value="XM_030416032.1"/>
</dbReference>
<organism evidence="5 6">
    <name type="scientific">Sparus aurata</name>
    <name type="common">Gilthead sea bream</name>
    <dbReference type="NCBI Taxonomy" id="8175"/>
    <lineage>
        <taxon>Eukaryota</taxon>
        <taxon>Metazoa</taxon>
        <taxon>Chordata</taxon>
        <taxon>Craniata</taxon>
        <taxon>Vertebrata</taxon>
        <taxon>Euteleostomi</taxon>
        <taxon>Actinopterygii</taxon>
        <taxon>Neopterygii</taxon>
        <taxon>Teleostei</taxon>
        <taxon>Neoteleostei</taxon>
        <taxon>Acanthomorphata</taxon>
        <taxon>Eupercaria</taxon>
        <taxon>Spariformes</taxon>
        <taxon>Sparidae</taxon>
        <taxon>Sparus</taxon>
    </lineage>
</organism>
<accession>A0A671VKL1</accession>
<evidence type="ECO:0000256" key="1">
    <source>
        <dbReference type="ARBA" id="ARBA00022514"/>
    </source>
</evidence>
<reference evidence="5" key="1">
    <citation type="submission" date="2021-04" db="EMBL/GenBank/DDBJ databases">
        <authorList>
            <consortium name="Wellcome Sanger Institute Data Sharing"/>
        </authorList>
    </citation>
    <scope>NUCLEOTIDE SEQUENCE [LARGE SCALE GENOMIC DNA]</scope>
</reference>
<evidence type="ECO:0000313" key="5">
    <source>
        <dbReference type="Ensembl" id="ENSSAUP00010025181.1"/>
    </source>
</evidence>
<dbReference type="Pfam" id="PF00048">
    <property type="entry name" value="IL8"/>
    <property type="match status" value="1"/>
</dbReference>
<feature type="chain" id="PRO_5025520013" evidence="3">
    <location>
        <begin position="20"/>
        <end position="124"/>
    </location>
</feature>
<dbReference type="InParanoid" id="A0A671VKL1"/>
<feature type="region of interest" description="Disordered" evidence="2">
    <location>
        <begin position="89"/>
        <end position="124"/>
    </location>
</feature>
<dbReference type="GeneTree" id="ENSGT01030000234983"/>
<evidence type="ECO:0000259" key="4">
    <source>
        <dbReference type="SMART" id="SM00199"/>
    </source>
</evidence>
<dbReference type="SMART" id="SM00199">
    <property type="entry name" value="SCY"/>
    <property type="match status" value="1"/>
</dbReference>
<dbReference type="SUPFAM" id="SSF54117">
    <property type="entry name" value="Interleukin 8-like chemokines"/>
    <property type="match status" value="1"/>
</dbReference>
<proteinExistence type="predicted"/>
<keyword evidence="3" id="KW-0732">Signal</keyword>
<evidence type="ECO:0000256" key="3">
    <source>
        <dbReference type="SAM" id="SignalP"/>
    </source>
</evidence>
<feature type="compositionally biased region" description="Low complexity" evidence="2">
    <location>
        <begin position="96"/>
        <end position="116"/>
    </location>
</feature>
<name>A0A671VKL1_SPAAU</name>
<dbReference type="InterPro" id="IPR036048">
    <property type="entry name" value="Interleukin_8-like_sf"/>
</dbReference>
<feature type="signal peptide" evidence="3">
    <location>
        <begin position="1"/>
        <end position="19"/>
    </location>
</feature>
<dbReference type="OrthoDB" id="8894385at2759"/>
<feature type="domain" description="Chemokine interleukin-8-like" evidence="4">
    <location>
        <begin position="24"/>
        <end position="86"/>
    </location>
</feature>
<dbReference type="Ensembl" id="ENSSAUT00010026604.1">
    <property type="protein sequence ID" value="ENSSAUP00010025181.1"/>
    <property type="gene ID" value="ENSSAUG00010011004.1"/>
</dbReference>
<dbReference type="InterPro" id="IPR001811">
    <property type="entry name" value="Chemokine_IL8-like_dom"/>
</dbReference>
<dbReference type="FunCoup" id="A0A671VKL1">
    <property type="interactions" value="92"/>
</dbReference>
<keyword evidence="6" id="KW-1185">Reference proteome</keyword>
<dbReference type="GO" id="GO:0005615">
    <property type="term" value="C:extracellular space"/>
    <property type="evidence" value="ECO:0007669"/>
    <property type="project" value="UniProtKB-KW"/>
</dbReference>
<dbReference type="GO" id="GO:0008009">
    <property type="term" value="F:chemokine activity"/>
    <property type="evidence" value="ECO:0007669"/>
    <property type="project" value="InterPro"/>
</dbReference>
<dbReference type="GeneID" id="115581152"/>
<evidence type="ECO:0000256" key="2">
    <source>
        <dbReference type="SAM" id="MobiDB-lite"/>
    </source>
</evidence>